<name>E3PW29_ACESD</name>
<dbReference type="KEGG" id="cst:CLOST_0518"/>
<organism evidence="4 5">
    <name type="scientific">Acetoanaerobium sticklandii (strain ATCC 12662 / DSM 519 / JCM 1433 / CCUG 9281 / NCIMB 10654 / HF)</name>
    <name type="common">Clostridium sticklandii</name>
    <dbReference type="NCBI Taxonomy" id="499177"/>
    <lineage>
        <taxon>Bacteria</taxon>
        <taxon>Bacillati</taxon>
        <taxon>Bacillota</taxon>
        <taxon>Clostridia</taxon>
        <taxon>Peptostreptococcales</taxon>
        <taxon>Filifactoraceae</taxon>
        <taxon>Acetoanaerobium</taxon>
    </lineage>
</organism>
<dbReference type="GeneID" id="35558289"/>
<dbReference type="Pfam" id="PF00395">
    <property type="entry name" value="SLH"/>
    <property type="match status" value="3"/>
</dbReference>
<keyword evidence="1" id="KW-0677">Repeat</keyword>
<gene>
    <name evidence="4" type="ordered locus">CLOST_0518</name>
</gene>
<protein>
    <recommendedName>
        <fullName evidence="3">SLH domain-containing protein</fullName>
    </recommendedName>
</protein>
<dbReference type="PROSITE" id="PS51272">
    <property type="entry name" value="SLH"/>
    <property type="match status" value="3"/>
</dbReference>
<dbReference type="EMBL" id="FP565809">
    <property type="protein sequence ID" value="CBH20644.1"/>
    <property type="molecule type" value="Genomic_DNA"/>
</dbReference>
<dbReference type="BioCyc" id="CSTI499177:GJE9-561-MONOMER"/>
<dbReference type="PANTHER" id="PTHR43308">
    <property type="entry name" value="OUTER MEMBRANE PROTEIN ALPHA-RELATED"/>
    <property type="match status" value="1"/>
</dbReference>
<evidence type="ECO:0000256" key="1">
    <source>
        <dbReference type="ARBA" id="ARBA00022737"/>
    </source>
</evidence>
<feature type="compositionally biased region" description="Low complexity" evidence="2">
    <location>
        <begin position="975"/>
        <end position="1001"/>
    </location>
</feature>
<feature type="compositionally biased region" description="Basic and acidic residues" evidence="2">
    <location>
        <begin position="1009"/>
        <end position="1019"/>
    </location>
</feature>
<reference evidence="5" key="1">
    <citation type="journal article" date="2010" name="BMC Genomics">
        <title>Clostridium sticklandii, a specialist in amino acid degradation:revisiting its metabolism through its genome sequence.</title>
        <authorList>
            <person name="Fonknechten N."/>
            <person name="Chaussonnerie S."/>
            <person name="Tricot S."/>
            <person name="Lajus A."/>
            <person name="Andreesen J.R."/>
            <person name="Perchat N."/>
            <person name="Pelletier E."/>
            <person name="Gouyvenoux M."/>
            <person name="Barbe V."/>
            <person name="Salanoubat M."/>
            <person name="Le Paslier D."/>
            <person name="Weissenbach J."/>
            <person name="Cohen G.N."/>
            <person name="Kreimeyer A."/>
        </authorList>
    </citation>
    <scope>NUCLEOTIDE SEQUENCE [LARGE SCALE GENOMIC DNA]</scope>
    <source>
        <strain evidence="5">ATCC 12662 / DSM 519 / JCM 1433 / CCUG 9281 / NCIMB 10654 / HF</strain>
    </source>
</reference>
<dbReference type="HOGENOM" id="CLU_267611_0_0_9"/>
<dbReference type="InterPro" id="IPR051465">
    <property type="entry name" value="Cell_Envelope_Struct_Comp"/>
</dbReference>
<feature type="domain" description="SLH" evidence="3">
    <location>
        <begin position="1107"/>
        <end position="1167"/>
    </location>
</feature>
<dbReference type="InterPro" id="IPR001119">
    <property type="entry name" value="SLH_dom"/>
</dbReference>
<evidence type="ECO:0000313" key="4">
    <source>
        <dbReference type="EMBL" id="CBH20644.1"/>
    </source>
</evidence>
<dbReference type="eggNOG" id="COG5263">
    <property type="taxonomic scope" value="Bacteria"/>
</dbReference>
<feature type="compositionally biased region" description="Polar residues" evidence="2">
    <location>
        <begin position="1022"/>
        <end position="1044"/>
    </location>
</feature>
<dbReference type="Proteomes" id="UP000007041">
    <property type="component" value="Chromosome"/>
</dbReference>
<keyword evidence="5" id="KW-1185">Reference proteome</keyword>
<accession>E3PW29</accession>
<sequence length="1231" mass="132079">MLLKSKKKFFAILLVLTMIFQVSMPVTYAGEIPKYVAFEELAEAIRNQTVPVGTTKEAIIATLPTAVGGTLLETATTTGSALSVTVNIERWDCYDFSSEVPGEEYYFIGTPPWPHEIATGVEYPKVKVKIAGELQLPPGVTLVDGATYGGDITQRGLNLRNSGLPDKKMQYKAGSGYVLFTPQGQGVANPTIELNNATFLYGGNPLDLPDVESDLIFKGRTVLAGSLPNDCNFKLEPNAKFELRKPDASGSWLDLFLENKMIIGENATFIINEEVAVIVTERGEGNTSLIENSGSIIVRGELVFEDPAYRDDIANLNISTEDRGKVLVDGEPFIIGDLLFDEAAGLELSPENEGVYKAGNGSITWEPEIAPFGELIGGVLTLDNASFNMEEGSRGCIRVFERKNIPITINVIGENNLENIYGEVIAIDNLKLTGSGNLTVKGESPIIYEDSFDKTGFNGELNAIVIKRIYEMGYGHSLYETAYGRTSYVDGNDATEFTVSQGAVLTIEQGANLETKTFVNNGEVINNGSISMQVDVNDANLYTWAYDYLNLKGSGVLIVSQTSGGGISATFTNDGKLINETFTPLDFSSVTEDKGNLEVDGYFWNHATKTLTLQNIILHESSSTVNNSAISLPQGENVTLELKGYNKIKGFKKAIYQGDPIFDNPNEKIDPSGSLTIKGNGILVGEKSELGGYREDVITTTGKLIVESGTLNMYSPHKKGILAIGMEIKGGNIGSEFVKSPLICLGDFVMSGGKIIGANTDGGSIEVFGNMNISTGEIYANGVANAIDVIGGDLTLTNGKVKVQDSLIGIKLREGNFTMTGGDVQIYNSNDELSSGIVLVDMMGSNRTFSITGGTVDIKVLMSAFNFMSFGNGSTFSFESGGMNVTTSPVGGVLRSETFSMPEPGDIPPDAVNPGAGPIPPDSINPGAGPTPGSMPGITVTSFTTDERLDVSFMSEIMIENACTGLKIVKENTPDEPTNPTNPTNPSNGNTSGDSGNNSGNGSSGGSSSKDDKDDKEPNKAPVNQTPQAQAELPLQTSEQNSTKAPVFADTENHWAKSDIEFVTKRGLFGGTGDGKFSPNMPMTRGMFVTVLGKLAKADLTGFDSTDFKDVKSDAYYLPYIQWANTSGIVNGISSEEFAPDMPISREQMAVMLLNYIKAMNIDLASLNQENQFADTDEMSTWAKEAVKAIQMSGILSGKPDNKFDPKGIATRAEVSSMLRRFIELMEESTK</sequence>
<dbReference type="STRING" id="1511.CLOST_0518"/>
<evidence type="ECO:0000313" key="5">
    <source>
        <dbReference type="Proteomes" id="UP000007041"/>
    </source>
</evidence>
<feature type="region of interest" description="Disordered" evidence="2">
    <location>
        <begin position="908"/>
        <end position="932"/>
    </location>
</feature>
<feature type="domain" description="SLH" evidence="3">
    <location>
        <begin position="1170"/>
        <end position="1231"/>
    </location>
</feature>
<dbReference type="AlphaFoldDB" id="E3PW29"/>
<dbReference type="RefSeq" id="WP_013360737.1">
    <property type="nucleotide sequence ID" value="NC_014614.1"/>
</dbReference>
<evidence type="ECO:0000259" key="3">
    <source>
        <dbReference type="PROSITE" id="PS51272"/>
    </source>
</evidence>
<evidence type="ECO:0000256" key="2">
    <source>
        <dbReference type="SAM" id="MobiDB-lite"/>
    </source>
</evidence>
<proteinExistence type="predicted"/>
<feature type="domain" description="SLH" evidence="3">
    <location>
        <begin position="1043"/>
        <end position="1106"/>
    </location>
</feature>
<feature type="region of interest" description="Disordered" evidence="2">
    <location>
        <begin position="970"/>
        <end position="1047"/>
    </location>
</feature>